<comment type="caution">
    <text evidence="1">Lacks conserved residue(s) required for the propagation of feature annotation.</text>
</comment>
<reference evidence="6" key="2">
    <citation type="submission" date="2020-12" db="UniProtKB">
        <authorList>
            <consortium name="WormBaseParasite"/>
        </authorList>
    </citation>
    <scope>IDENTIFICATION</scope>
</reference>
<evidence type="ECO:0000256" key="2">
    <source>
        <dbReference type="SAM" id="SignalP"/>
    </source>
</evidence>
<dbReference type="OrthoDB" id="5840415at2759"/>
<dbReference type="GeneID" id="36383046"/>
<organism evidence="4">
    <name type="scientific">Strongyloides ratti</name>
    <name type="common">Parasitic roundworm</name>
    <dbReference type="NCBI Taxonomy" id="34506"/>
    <lineage>
        <taxon>Eukaryota</taxon>
        <taxon>Metazoa</taxon>
        <taxon>Ecdysozoa</taxon>
        <taxon>Nematoda</taxon>
        <taxon>Chromadorea</taxon>
        <taxon>Rhabditida</taxon>
        <taxon>Tylenchina</taxon>
        <taxon>Panagrolaimomorpha</taxon>
        <taxon>Strongyloidoidea</taxon>
        <taxon>Strongyloididae</taxon>
        <taxon>Strongyloides</taxon>
    </lineage>
</organism>
<evidence type="ECO:0000313" key="4">
    <source>
        <dbReference type="EMBL" id="CEF70668.1"/>
    </source>
</evidence>
<feature type="chain" id="PRO_5015031474" evidence="2">
    <location>
        <begin position="21"/>
        <end position="98"/>
    </location>
</feature>
<dbReference type="Gene3D" id="1.10.10.1940">
    <property type="match status" value="1"/>
</dbReference>
<dbReference type="STRING" id="34506.A0A090N0G9"/>
<evidence type="ECO:0000313" key="6">
    <source>
        <dbReference type="WBParaSite" id="SRAE_2000529300.1"/>
    </source>
</evidence>
<evidence type="ECO:0000313" key="7">
    <source>
        <dbReference type="WormBase" id="SRAE_2000529300"/>
    </source>
</evidence>
<feature type="domain" description="ShKT" evidence="3">
    <location>
        <begin position="30"/>
        <end position="64"/>
    </location>
</feature>
<dbReference type="PROSITE" id="PS51670">
    <property type="entry name" value="SHKT"/>
    <property type="match status" value="1"/>
</dbReference>
<keyword evidence="2" id="KW-0732">Signal</keyword>
<dbReference type="EMBL" id="LN609529">
    <property type="protein sequence ID" value="CEF70668.1"/>
    <property type="molecule type" value="Genomic_DNA"/>
</dbReference>
<dbReference type="WormBase" id="SRAE_2000529300">
    <property type="protein sequence ID" value="SRP06569"/>
    <property type="gene ID" value="WBGene00265553"/>
</dbReference>
<dbReference type="WBParaSite" id="SRAE_2000529300.1">
    <property type="protein sequence ID" value="SRAE_2000529300.1"/>
    <property type="gene ID" value="WBGene00265553"/>
</dbReference>
<dbReference type="RefSeq" id="XP_024509864.1">
    <property type="nucleotide sequence ID" value="XM_024644290.1"/>
</dbReference>
<reference evidence="4 5" key="1">
    <citation type="submission" date="2014-09" db="EMBL/GenBank/DDBJ databases">
        <authorList>
            <person name="Martin A.A."/>
        </authorList>
    </citation>
    <scope>NUCLEOTIDE SEQUENCE</scope>
    <source>
        <strain evidence="5">ED321</strain>
        <strain evidence="4">ED321 Heterogonic</strain>
    </source>
</reference>
<gene>
    <name evidence="4 6 7" type="ORF">SRAE_2000529300</name>
</gene>
<feature type="disulfide bond" evidence="1">
    <location>
        <begin position="30"/>
        <end position="64"/>
    </location>
</feature>
<dbReference type="InterPro" id="IPR003582">
    <property type="entry name" value="ShKT_dom"/>
</dbReference>
<dbReference type="SMART" id="SM00254">
    <property type="entry name" value="ShKT"/>
    <property type="match status" value="1"/>
</dbReference>
<dbReference type="AlphaFoldDB" id="A0A090N0G9"/>
<protein>
    <submittedName>
        <fullName evidence="4 6">ShKT domain-containing protein</fullName>
    </submittedName>
</protein>
<keyword evidence="5" id="KW-1185">Reference proteome</keyword>
<name>A0A090N0G9_STRRB</name>
<evidence type="ECO:0000256" key="1">
    <source>
        <dbReference type="PROSITE-ProRule" id="PRU01005"/>
    </source>
</evidence>
<dbReference type="Proteomes" id="UP000035682">
    <property type="component" value="Unplaced"/>
</dbReference>
<dbReference type="CTD" id="36383046"/>
<proteinExistence type="predicted"/>
<evidence type="ECO:0000313" key="5">
    <source>
        <dbReference type="Proteomes" id="UP000035682"/>
    </source>
</evidence>
<accession>A0A090N0G9</accession>
<keyword evidence="1" id="KW-1015">Disulfide bond</keyword>
<sequence>MNYSFLLCAAACNTVGGAAACTLPVKSTKCADVATNCDSIKYLCTNPTYANLMATRCMSTCNTCDGKPATTAPSQNATTIKSVNTTTIATTTIATTTI</sequence>
<dbReference type="Pfam" id="PF01549">
    <property type="entry name" value="ShK"/>
    <property type="match status" value="1"/>
</dbReference>
<feature type="signal peptide" evidence="2">
    <location>
        <begin position="1"/>
        <end position="20"/>
    </location>
</feature>
<evidence type="ECO:0000259" key="3">
    <source>
        <dbReference type="PROSITE" id="PS51670"/>
    </source>
</evidence>